<proteinExistence type="predicted"/>
<keyword evidence="1" id="KW-0472">Membrane</keyword>
<protein>
    <submittedName>
        <fullName evidence="2">Uncharacterized protein</fullName>
    </submittedName>
</protein>
<name>A0ABS8UV84_DATST</name>
<keyword evidence="1" id="KW-1133">Transmembrane helix</keyword>
<evidence type="ECO:0000313" key="3">
    <source>
        <dbReference type="Proteomes" id="UP000823775"/>
    </source>
</evidence>
<keyword evidence="3" id="KW-1185">Reference proteome</keyword>
<dbReference type="EMBL" id="JACEIK010002767">
    <property type="protein sequence ID" value="MCD9638735.1"/>
    <property type="molecule type" value="Genomic_DNA"/>
</dbReference>
<feature type="transmembrane region" description="Helical" evidence="1">
    <location>
        <begin position="38"/>
        <end position="56"/>
    </location>
</feature>
<feature type="transmembrane region" description="Helical" evidence="1">
    <location>
        <begin position="16"/>
        <end position="32"/>
    </location>
</feature>
<sequence>MCFHRGKDKEKRKREIGWFLPGFGLWVLLLPSPAVKGDIWWCATLVVVIFVFRRYSSEKTKKKRRMGRSPVVGWRRGKERGGRRGDCAAFRRVLGCSTPVIFRWELASGFAGKRRRGAGFVVPANSGRNNWRKRRGLACNYGGGTGGTWSELMAKGERRRGRWSGEGVSFSGSFLAASEMEKRGRCRRKRRGLSPALVSGECVAGKNGEKGDRKRER</sequence>
<accession>A0ABS8UV84</accession>
<reference evidence="2 3" key="1">
    <citation type="journal article" date="2021" name="BMC Genomics">
        <title>Datura genome reveals duplications of psychoactive alkaloid biosynthetic genes and high mutation rate following tissue culture.</title>
        <authorList>
            <person name="Rajewski A."/>
            <person name="Carter-House D."/>
            <person name="Stajich J."/>
            <person name="Litt A."/>
        </authorList>
    </citation>
    <scope>NUCLEOTIDE SEQUENCE [LARGE SCALE GENOMIC DNA]</scope>
    <source>
        <strain evidence="2">AR-01</strain>
    </source>
</reference>
<comment type="caution">
    <text evidence="2">The sequence shown here is derived from an EMBL/GenBank/DDBJ whole genome shotgun (WGS) entry which is preliminary data.</text>
</comment>
<organism evidence="2 3">
    <name type="scientific">Datura stramonium</name>
    <name type="common">Jimsonweed</name>
    <name type="synonym">Common thornapple</name>
    <dbReference type="NCBI Taxonomy" id="4076"/>
    <lineage>
        <taxon>Eukaryota</taxon>
        <taxon>Viridiplantae</taxon>
        <taxon>Streptophyta</taxon>
        <taxon>Embryophyta</taxon>
        <taxon>Tracheophyta</taxon>
        <taxon>Spermatophyta</taxon>
        <taxon>Magnoliopsida</taxon>
        <taxon>eudicotyledons</taxon>
        <taxon>Gunneridae</taxon>
        <taxon>Pentapetalae</taxon>
        <taxon>asterids</taxon>
        <taxon>lamiids</taxon>
        <taxon>Solanales</taxon>
        <taxon>Solanaceae</taxon>
        <taxon>Solanoideae</taxon>
        <taxon>Datureae</taxon>
        <taxon>Datura</taxon>
    </lineage>
</organism>
<evidence type="ECO:0000313" key="2">
    <source>
        <dbReference type="EMBL" id="MCD9638735.1"/>
    </source>
</evidence>
<dbReference type="Proteomes" id="UP000823775">
    <property type="component" value="Unassembled WGS sequence"/>
</dbReference>
<evidence type="ECO:0000256" key="1">
    <source>
        <dbReference type="SAM" id="Phobius"/>
    </source>
</evidence>
<keyword evidence="1" id="KW-0812">Transmembrane</keyword>
<gene>
    <name evidence="2" type="ORF">HAX54_022874</name>
</gene>